<protein>
    <recommendedName>
        <fullName evidence="1">Rhodanese domain-containing protein</fullName>
    </recommendedName>
</protein>
<dbReference type="Pfam" id="PF00581">
    <property type="entry name" value="Rhodanese"/>
    <property type="match status" value="1"/>
</dbReference>
<dbReference type="AlphaFoldDB" id="A0A821Q3D7"/>
<dbReference type="EMBL" id="CAJOBZ010000007">
    <property type="protein sequence ID" value="CAF4814055.1"/>
    <property type="molecule type" value="Genomic_DNA"/>
</dbReference>
<dbReference type="Gene3D" id="3.40.250.10">
    <property type="entry name" value="Rhodanese-like domain"/>
    <property type="match status" value="1"/>
</dbReference>
<evidence type="ECO:0000313" key="2">
    <source>
        <dbReference type="EMBL" id="CAF4814055.1"/>
    </source>
</evidence>
<accession>A0A821Q3D7</accession>
<sequence>MADPARVVKFYDMLKYIHEPTKVIIDVRNPDEFKEGNIPTSKNIPVGVIREALSMTEEVFKKTYLNEKPLESAEIIFYCKSGKRATVALEHALELGYSKSKVYIGSYDDWSTH</sequence>
<feature type="domain" description="Rhodanese" evidence="1">
    <location>
        <begin position="18"/>
        <end position="112"/>
    </location>
</feature>
<dbReference type="PANTHER" id="PTHR44086:SF10">
    <property type="entry name" value="THIOSULFATE SULFURTRANSFERASE_RHODANESE-LIKE DOMAIN-CONTAINING PROTEIN 3"/>
    <property type="match status" value="1"/>
</dbReference>
<dbReference type="Proteomes" id="UP000663880">
    <property type="component" value="Unassembled WGS sequence"/>
</dbReference>
<gene>
    <name evidence="2" type="ORF">PMACD_LOCUS4214</name>
</gene>
<evidence type="ECO:0000313" key="3">
    <source>
        <dbReference type="Proteomes" id="UP000663880"/>
    </source>
</evidence>
<dbReference type="OrthoDB" id="566238at2759"/>
<dbReference type="GO" id="GO:0005739">
    <property type="term" value="C:mitochondrion"/>
    <property type="evidence" value="ECO:0007669"/>
    <property type="project" value="TreeGrafter"/>
</dbReference>
<proteinExistence type="predicted"/>
<keyword evidence="3" id="KW-1185">Reference proteome</keyword>
<dbReference type="InterPro" id="IPR001763">
    <property type="entry name" value="Rhodanese-like_dom"/>
</dbReference>
<dbReference type="InterPro" id="IPR036873">
    <property type="entry name" value="Rhodanese-like_dom_sf"/>
</dbReference>
<dbReference type="PANTHER" id="PTHR44086">
    <property type="entry name" value="THIOSULFATE SULFURTRANSFERASE RDL2, MITOCHONDRIAL-RELATED"/>
    <property type="match status" value="1"/>
</dbReference>
<dbReference type="SMART" id="SM00450">
    <property type="entry name" value="RHOD"/>
    <property type="match status" value="1"/>
</dbReference>
<evidence type="ECO:0000259" key="1">
    <source>
        <dbReference type="PROSITE" id="PS50206"/>
    </source>
</evidence>
<name>A0A821Q3D7_9NEOP</name>
<dbReference type="PROSITE" id="PS50206">
    <property type="entry name" value="RHODANESE_3"/>
    <property type="match status" value="1"/>
</dbReference>
<comment type="caution">
    <text evidence="2">The sequence shown here is derived from an EMBL/GenBank/DDBJ whole genome shotgun (WGS) entry which is preliminary data.</text>
</comment>
<dbReference type="SUPFAM" id="SSF52821">
    <property type="entry name" value="Rhodanese/Cell cycle control phosphatase"/>
    <property type="match status" value="1"/>
</dbReference>
<organism evidence="2 3">
    <name type="scientific">Pieris macdunnoughi</name>
    <dbReference type="NCBI Taxonomy" id="345717"/>
    <lineage>
        <taxon>Eukaryota</taxon>
        <taxon>Metazoa</taxon>
        <taxon>Ecdysozoa</taxon>
        <taxon>Arthropoda</taxon>
        <taxon>Hexapoda</taxon>
        <taxon>Insecta</taxon>
        <taxon>Pterygota</taxon>
        <taxon>Neoptera</taxon>
        <taxon>Endopterygota</taxon>
        <taxon>Lepidoptera</taxon>
        <taxon>Glossata</taxon>
        <taxon>Ditrysia</taxon>
        <taxon>Papilionoidea</taxon>
        <taxon>Pieridae</taxon>
        <taxon>Pierinae</taxon>
        <taxon>Pieris</taxon>
    </lineage>
</organism>
<reference evidence="2" key="1">
    <citation type="submission" date="2021-02" db="EMBL/GenBank/DDBJ databases">
        <authorList>
            <person name="Steward A R."/>
        </authorList>
    </citation>
    <scope>NUCLEOTIDE SEQUENCE</scope>
</reference>
<dbReference type="GO" id="GO:0004792">
    <property type="term" value="F:thiosulfate-cyanide sulfurtransferase activity"/>
    <property type="evidence" value="ECO:0007669"/>
    <property type="project" value="TreeGrafter"/>
</dbReference>